<sequence>MSTARLSEFDANIARAREIVGLGDSIIGLSGGRLDATDLYRSALVQAVAALDTYVHCVVLDFGVEILLGRRPSGSASKFGFHLGIVSDLLDAPNLMERELRARMHVAQRLSIETFQRPDAVAQAFAMVGISKLWTLAFGADAERTILRLRVIVRRRNDIVHSCDADPGNVGQFKPMTSTDAVAAIDDVAGIVHGIHQII</sequence>
<accession>A0ABW1IEM9</accession>
<organism evidence="1 2">
    <name type="scientific">Pseudonocardia lutea</name>
    <dbReference type="NCBI Taxonomy" id="2172015"/>
    <lineage>
        <taxon>Bacteria</taxon>
        <taxon>Bacillati</taxon>
        <taxon>Actinomycetota</taxon>
        <taxon>Actinomycetes</taxon>
        <taxon>Pseudonocardiales</taxon>
        <taxon>Pseudonocardiaceae</taxon>
        <taxon>Pseudonocardia</taxon>
    </lineage>
</organism>
<reference evidence="2" key="1">
    <citation type="journal article" date="2019" name="Int. J. Syst. Evol. Microbiol.">
        <title>The Global Catalogue of Microorganisms (GCM) 10K type strain sequencing project: providing services to taxonomists for standard genome sequencing and annotation.</title>
        <authorList>
            <consortium name="The Broad Institute Genomics Platform"/>
            <consortium name="The Broad Institute Genome Sequencing Center for Infectious Disease"/>
            <person name="Wu L."/>
            <person name="Ma J."/>
        </authorList>
    </citation>
    <scope>NUCLEOTIDE SEQUENCE [LARGE SCALE GENOMIC DNA]</scope>
    <source>
        <strain evidence="2">CGMCC 4.7397</strain>
    </source>
</reference>
<evidence type="ECO:0000313" key="1">
    <source>
        <dbReference type="EMBL" id="MFC5952167.1"/>
    </source>
</evidence>
<gene>
    <name evidence="1" type="ORF">ACFQH9_28270</name>
</gene>
<dbReference type="RefSeq" id="WP_379570806.1">
    <property type="nucleotide sequence ID" value="NZ_JBHSQK010000096.1"/>
</dbReference>
<proteinExistence type="predicted"/>
<evidence type="ECO:0008006" key="3">
    <source>
        <dbReference type="Google" id="ProtNLM"/>
    </source>
</evidence>
<evidence type="ECO:0000313" key="2">
    <source>
        <dbReference type="Proteomes" id="UP001596119"/>
    </source>
</evidence>
<comment type="caution">
    <text evidence="1">The sequence shown here is derived from an EMBL/GenBank/DDBJ whole genome shotgun (WGS) entry which is preliminary data.</text>
</comment>
<keyword evidence="2" id="KW-1185">Reference proteome</keyword>
<name>A0ABW1IEM9_9PSEU</name>
<protein>
    <recommendedName>
        <fullName evidence="3">RiboL-PSP-HEPN domain-containing protein</fullName>
    </recommendedName>
</protein>
<dbReference type="Proteomes" id="UP001596119">
    <property type="component" value="Unassembled WGS sequence"/>
</dbReference>
<dbReference type="EMBL" id="JBHSQK010000096">
    <property type="protein sequence ID" value="MFC5952167.1"/>
    <property type="molecule type" value="Genomic_DNA"/>
</dbReference>